<feature type="domain" description="GGDEF" evidence="3">
    <location>
        <begin position="408"/>
        <end position="540"/>
    </location>
</feature>
<dbReference type="Pfam" id="PF12860">
    <property type="entry name" value="PAS_7"/>
    <property type="match status" value="1"/>
</dbReference>
<dbReference type="SMART" id="SM00267">
    <property type="entry name" value="GGDEF"/>
    <property type="match status" value="1"/>
</dbReference>
<dbReference type="Gene3D" id="3.30.450.20">
    <property type="entry name" value="PAS domain"/>
    <property type="match status" value="1"/>
</dbReference>
<dbReference type="CDD" id="cd01949">
    <property type="entry name" value="GGDEF"/>
    <property type="match status" value="1"/>
</dbReference>
<dbReference type="InterPro" id="IPR001633">
    <property type="entry name" value="EAL_dom"/>
</dbReference>
<keyword evidence="1" id="KW-0812">Transmembrane</keyword>
<keyword evidence="1" id="KW-0472">Membrane</keyword>
<dbReference type="SUPFAM" id="SSF55785">
    <property type="entry name" value="PYP-like sensor domain (PAS domain)"/>
    <property type="match status" value="1"/>
</dbReference>
<dbReference type="EMBL" id="JACHOU010000004">
    <property type="protein sequence ID" value="MBB6354502.1"/>
    <property type="molecule type" value="Genomic_DNA"/>
</dbReference>
<feature type="transmembrane region" description="Helical" evidence="1">
    <location>
        <begin position="187"/>
        <end position="207"/>
    </location>
</feature>
<accession>A0A7X0F7C7</accession>
<dbReference type="InterPro" id="IPR035965">
    <property type="entry name" value="PAS-like_dom_sf"/>
</dbReference>
<evidence type="ECO:0000259" key="3">
    <source>
        <dbReference type="PROSITE" id="PS50887"/>
    </source>
</evidence>
<protein>
    <submittedName>
        <fullName evidence="4">Diguanylate cyclase (GGDEF)-like protein</fullName>
    </submittedName>
</protein>
<dbReference type="Gene3D" id="3.20.20.450">
    <property type="entry name" value="EAL domain"/>
    <property type="match status" value="1"/>
</dbReference>
<dbReference type="SUPFAM" id="SSF55073">
    <property type="entry name" value="Nucleotide cyclase"/>
    <property type="match status" value="1"/>
</dbReference>
<reference evidence="4 5" key="1">
    <citation type="submission" date="2020-08" db="EMBL/GenBank/DDBJ databases">
        <title>Genomic Encyclopedia of Type Strains, Phase IV (KMG-IV): sequencing the most valuable type-strain genomes for metagenomic binning, comparative biology and taxonomic classification.</title>
        <authorList>
            <person name="Goeker M."/>
        </authorList>
    </citation>
    <scope>NUCLEOTIDE SEQUENCE [LARGE SCALE GENOMIC DNA]</scope>
    <source>
        <strain evidence="4 5">DSM 7051</strain>
    </source>
</reference>
<dbReference type="Pfam" id="PF00990">
    <property type="entry name" value="GGDEF"/>
    <property type="match status" value="1"/>
</dbReference>
<dbReference type="FunFam" id="3.30.70.270:FF:000001">
    <property type="entry name" value="Diguanylate cyclase domain protein"/>
    <property type="match status" value="1"/>
</dbReference>
<dbReference type="Gene3D" id="3.30.70.270">
    <property type="match status" value="1"/>
</dbReference>
<dbReference type="InterPro" id="IPR043128">
    <property type="entry name" value="Rev_trsase/Diguanyl_cyclase"/>
</dbReference>
<dbReference type="PANTHER" id="PTHR44757:SF2">
    <property type="entry name" value="BIOFILM ARCHITECTURE MAINTENANCE PROTEIN MBAA"/>
    <property type="match status" value="1"/>
</dbReference>
<dbReference type="PANTHER" id="PTHR44757">
    <property type="entry name" value="DIGUANYLATE CYCLASE DGCP"/>
    <property type="match status" value="1"/>
</dbReference>
<dbReference type="GO" id="GO:0003824">
    <property type="term" value="F:catalytic activity"/>
    <property type="evidence" value="ECO:0007669"/>
    <property type="project" value="UniProtKB-ARBA"/>
</dbReference>
<dbReference type="Proteomes" id="UP000536262">
    <property type="component" value="Unassembled WGS sequence"/>
</dbReference>
<dbReference type="RefSeq" id="WP_184699492.1">
    <property type="nucleotide sequence ID" value="NZ_BAABEG010000001.1"/>
</dbReference>
<sequence>MGSLFAPGSRRAFAFHLLKTLLIGTIAAFAIAAAYLSLVIYERQASIGKISRYDVAWSASQGMNEYLRLSQRLTALAASGGEPLKADVQLRFDILKSRLNLFTSGQFQTFVSEAPEREDTVRRLSELLKELDAMMARIGEPEVARSAVRSMAPLETDLIGLASEANQYSAIQMAKVDNELLRLHGNFSAVAVGFFLCSLAFIGLLGWHNRLLTHTYDALNTVNADLRRTSKDLEGANAAVLEANHALATQNGLFDAALSNMSHGLCMFDADQRLIVSNGKFATMYGVPPESLPPGTTPEELKLSSIKAGSSTQQSAELAYWKQQQLIDNRKPGILLQKLTDGRIISVSHQPMERGGWVATYEDITERHQAEERIAHMARHDPLTGLPNRLLLRERLEQILMQSHGHQKDTAVLCLDLDNFKNVNDTLGHPIGDALLREVASRVSGLVREDDVVARLGGDEFLIVQPAVGRDEAGRVARRLIEALEQPYQLDGHLVVVGASIGIALESETKTGPDDLVKNADLALYRAKSDGRGTYQFYKPEMDDRLQRRRMLELDLRAADFDKEFELAFQPIINLQSKAVTAVEALLRWPGCQRGHVTPDEFIPIAESTGLIVQLGAWVLEGACRQAMSLPGKVNVAVNLSPSQFRRGNIVDTVSTVLAMTGLPAERLELEITESLLLDDSKETLLALNRLHALGVLISLDDFGTGYSSLSYLRNFPVDKVKIDRSFIAEIAGNRDHMAIVSAIVNLAHALEITTIAEGVETEEQLLIVRATGCDAVQGHFFSAPKPAAQIRKYLEKPHDRLTLA</sequence>
<feature type="transmembrane region" description="Helical" evidence="1">
    <location>
        <begin position="20"/>
        <end position="41"/>
    </location>
</feature>
<dbReference type="InterPro" id="IPR035919">
    <property type="entry name" value="EAL_sf"/>
</dbReference>
<feature type="domain" description="EAL" evidence="2">
    <location>
        <begin position="549"/>
        <end position="799"/>
    </location>
</feature>
<comment type="caution">
    <text evidence="4">The sequence shown here is derived from an EMBL/GenBank/DDBJ whole genome shotgun (WGS) entry which is preliminary data.</text>
</comment>
<dbReference type="SMART" id="SM00052">
    <property type="entry name" value="EAL"/>
    <property type="match status" value="1"/>
</dbReference>
<dbReference type="InterPro" id="IPR052155">
    <property type="entry name" value="Biofilm_reg_signaling"/>
</dbReference>
<evidence type="ECO:0000313" key="5">
    <source>
        <dbReference type="Proteomes" id="UP000536262"/>
    </source>
</evidence>
<keyword evidence="1" id="KW-1133">Transmembrane helix</keyword>
<organism evidence="4 5">
    <name type="scientific">Aminobacter aganoensis</name>
    <dbReference type="NCBI Taxonomy" id="83264"/>
    <lineage>
        <taxon>Bacteria</taxon>
        <taxon>Pseudomonadati</taxon>
        <taxon>Pseudomonadota</taxon>
        <taxon>Alphaproteobacteria</taxon>
        <taxon>Hyphomicrobiales</taxon>
        <taxon>Phyllobacteriaceae</taxon>
        <taxon>Aminobacter</taxon>
    </lineage>
</organism>
<dbReference type="InterPro" id="IPR000160">
    <property type="entry name" value="GGDEF_dom"/>
</dbReference>
<dbReference type="AlphaFoldDB" id="A0A7X0F7C7"/>
<gene>
    <name evidence="4" type="ORF">GGR00_002286</name>
</gene>
<dbReference type="NCBIfam" id="TIGR00254">
    <property type="entry name" value="GGDEF"/>
    <property type="match status" value="1"/>
</dbReference>
<name>A0A7X0F7C7_9HYPH</name>
<dbReference type="CDD" id="cd01948">
    <property type="entry name" value="EAL"/>
    <property type="match status" value="1"/>
</dbReference>
<dbReference type="Pfam" id="PF00563">
    <property type="entry name" value="EAL"/>
    <property type="match status" value="1"/>
</dbReference>
<dbReference type="InterPro" id="IPR029787">
    <property type="entry name" value="Nucleotide_cyclase"/>
</dbReference>
<keyword evidence="5" id="KW-1185">Reference proteome</keyword>
<dbReference type="PROSITE" id="PS50887">
    <property type="entry name" value="GGDEF"/>
    <property type="match status" value="1"/>
</dbReference>
<evidence type="ECO:0000256" key="1">
    <source>
        <dbReference type="SAM" id="Phobius"/>
    </source>
</evidence>
<evidence type="ECO:0000313" key="4">
    <source>
        <dbReference type="EMBL" id="MBB6354502.1"/>
    </source>
</evidence>
<dbReference type="SUPFAM" id="SSF141868">
    <property type="entry name" value="EAL domain-like"/>
    <property type="match status" value="1"/>
</dbReference>
<dbReference type="PROSITE" id="PS50883">
    <property type="entry name" value="EAL"/>
    <property type="match status" value="1"/>
</dbReference>
<evidence type="ECO:0000259" key="2">
    <source>
        <dbReference type="PROSITE" id="PS50883"/>
    </source>
</evidence>
<proteinExistence type="predicted"/>